<dbReference type="GO" id="GO:0070449">
    <property type="term" value="C:elongin complex"/>
    <property type="evidence" value="ECO:0007669"/>
    <property type="project" value="InterPro"/>
</dbReference>
<feature type="compositionally biased region" description="Basic residues" evidence="1">
    <location>
        <begin position="444"/>
        <end position="453"/>
    </location>
</feature>
<feature type="region of interest" description="Disordered" evidence="1">
    <location>
        <begin position="215"/>
        <end position="453"/>
    </location>
</feature>
<feature type="compositionally biased region" description="Acidic residues" evidence="1">
    <location>
        <begin position="257"/>
        <end position="269"/>
    </location>
</feature>
<feature type="compositionally biased region" description="Basic and acidic residues" evidence="1">
    <location>
        <begin position="231"/>
        <end position="244"/>
    </location>
</feature>
<reference evidence="2" key="1">
    <citation type="submission" date="2022-07" db="EMBL/GenBank/DDBJ databases">
        <title>Fungi with potential for degradation of polypropylene.</title>
        <authorList>
            <person name="Gostincar C."/>
        </authorList>
    </citation>
    <scope>NUCLEOTIDE SEQUENCE</scope>
    <source>
        <strain evidence="2">EXF-13308</strain>
    </source>
</reference>
<dbReference type="InterPro" id="IPR051870">
    <property type="entry name" value="Elongin-A_domain"/>
</dbReference>
<dbReference type="EMBL" id="JANBVO010000001">
    <property type="protein sequence ID" value="KAJ9157931.1"/>
    <property type="molecule type" value="Genomic_DNA"/>
</dbReference>
<dbReference type="InterPro" id="IPR010684">
    <property type="entry name" value="RNA_pol_II_trans_fac_SIII_A"/>
</dbReference>
<evidence type="ECO:0008006" key="4">
    <source>
        <dbReference type="Google" id="ProtNLM"/>
    </source>
</evidence>
<feature type="region of interest" description="Disordered" evidence="1">
    <location>
        <begin position="137"/>
        <end position="172"/>
    </location>
</feature>
<sequence length="453" mass="49437">MPPRSLVEMCTAVCYHNLAHITDIGDMSYELMRPILMKIETADQLRLLEQNSPHIQGEDAEVWKKLIAKDFSIDAKKKNYVPRNPKSWYRVYARYQKEEREAMAIAEKQLMESFAGIKKEKEKHISKIVDPRLLSNVANQPGKRRRGGASGSSRLGFGGGKRTNGNDGKSVMSKVRREVSEIANRLHLSTPTGQLSARPGQIKKAPEAMINDHRIAAQPAIRIHVPTKKRPREDDGLAEREARLRAAKKQKRPEPVEVGDDDLFGEDESAGSIASPRGASPSPPPTSPGRVAAAPPRRPSSPTGRKAMGMGMLLSRRPGSPAKIRVVADPAHTPKSTAESPGAKAASRQPTQTPKITEAPKPRAASIGSKTAERRPVYDPPVKYATVARSRSPTPVSIRAPGKSSPSPPRESGSPRSPTLPAGSPKEAPVVPLRKKKTVDVFMRPKKPAAPRR</sequence>
<feature type="compositionally biased region" description="Low complexity" evidence="1">
    <location>
        <begin position="270"/>
        <end position="280"/>
    </location>
</feature>
<dbReference type="AlphaFoldDB" id="A0AA38VLQ1"/>
<dbReference type="PANTHER" id="PTHR15141">
    <property type="entry name" value="TRANSCRIPTION ELONGATION FACTOR B POLYPEPTIDE 3"/>
    <property type="match status" value="1"/>
</dbReference>
<evidence type="ECO:0000313" key="3">
    <source>
        <dbReference type="Proteomes" id="UP001174694"/>
    </source>
</evidence>
<dbReference type="PANTHER" id="PTHR15141:SF76">
    <property type="entry name" value="TRANSCRIPTION ELONGATION FACTOR B POLYPEPTIDE 3"/>
    <property type="match status" value="1"/>
</dbReference>
<dbReference type="Gene3D" id="6.10.250.3180">
    <property type="match status" value="1"/>
</dbReference>
<evidence type="ECO:0000256" key="1">
    <source>
        <dbReference type="SAM" id="MobiDB-lite"/>
    </source>
</evidence>
<evidence type="ECO:0000313" key="2">
    <source>
        <dbReference type="EMBL" id="KAJ9157931.1"/>
    </source>
</evidence>
<dbReference type="Proteomes" id="UP001174694">
    <property type="component" value="Unassembled WGS sequence"/>
</dbReference>
<feature type="compositionally biased region" description="Low complexity" evidence="1">
    <location>
        <begin position="401"/>
        <end position="417"/>
    </location>
</feature>
<dbReference type="Pfam" id="PF06881">
    <property type="entry name" value="Elongin_A"/>
    <property type="match status" value="1"/>
</dbReference>
<comment type="caution">
    <text evidence="2">The sequence shown here is derived from an EMBL/GenBank/DDBJ whole genome shotgun (WGS) entry which is preliminary data.</text>
</comment>
<dbReference type="GO" id="GO:0006368">
    <property type="term" value="P:transcription elongation by RNA polymerase II"/>
    <property type="evidence" value="ECO:0007669"/>
    <property type="project" value="InterPro"/>
</dbReference>
<name>A0AA38VLQ1_9PEZI</name>
<gene>
    <name evidence="2" type="ORF">NKR23_g582</name>
</gene>
<protein>
    <recommendedName>
        <fullName evidence="4">Elongin-A</fullName>
    </recommendedName>
</protein>
<keyword evidence="3" id="KW-1185">Reference proteome</keyword>
<accession>A0AA38VLQ1</accession>
<proteinExistence type="predicted"/>
<organism evidence="2 3">
    <name type="scientific">Pleurostoma richardsiae</name>
    <dbReference type="NCBI Taxonomy" id="41990"/>
    <lineage>
        <taxon>Eukaryota</taxon>
        <taxon>Fungi</taxon>
        <taxon>Dikarya</taxon>
        <taxon>Ascomycota</taxon>
        <taxon>Pezizomycotina</taxon>
        <taxon>Sordariomycetes</taxon>
        <taxon>Sordariomycetidae</taxon>
        <taxon>Calosphaeriales</taxon>
        <taxon>Pleurostomataceae</taxon>
        <taxon>Pleurostoma</taxon>
    </lineage>
</organism>